<dbReference type="AlphaFoldDB" id="A0A9W9USX9"/>
<proteinExistence type="predicted"/>
<keyword evidence="3" id="KW-1185">Reference proteome</keyword>
<evidence type="ECO:0000313" key="3">
    <source>
        <dbReference type="Proteomes" id="UP001147752"/>
    </source>
</evidence>
<dbReference type="GeneID" id="81467878"/>
<name>A0A9W9USX9_9EURO</name>
<gene>
    <name evidence="2" type="ORF">N7517_010972</name>
</gene>
<evidence type="ECO:0000313" key="2">
    <source>
        <dbReference type="EMBL" id="KAJ5356363.1"/>
    </source>
</evidence>
<organism evidence="2 3">
    <name type="scientific">Penicillium concentricum</name>
    <dbReference type="NCBI Taxonomy" id="293559"/>
    <lineage>
        <taxon>Eukaryota</taxon>
        <taxon>Fungi</taxon>
        <taxon>Dikarya</taxon>
        <taxon>Ascomycota</taxon>
        <taxon>Pezizomycotina</taxon>
        <taxon>Eurotiomycetes</taxon>
        <taxon>Eurotiomycetidae</taxon>
        <taxon>Eurotiales</taxon>
        <taxon>Aspergillaceae</taxon>
        <taxon>Penicillium</taxon>
    </lineage>
</organism>
<comment type="caution">
    <text evidence="2">The sequence shown here is derived from an EMBL/GenBank/DDBJ whole genome shotgun (WGS) entry which is preliminary data.</text>
</comment>
<dbReference type="EMBL" id="JAPZBT010000006">
    <property type="protein sequence ID" value="KAJ5356363.1"/>
    <property type="molecule type" value="Genomic_DNA"/>
</dbReference>
<reference evidence="2" key="1">
    <citation type="submission" date="2022-12" db="EMBL/GenBank/DDBJ databases">
        <authorList>
            <person name="Petersen C."/>
        </authorList>
    </citation>
    <scope>NUCLEOTIDE SEQUENCE</scope>
    <source>
        <strain evidence="2">IBT 3081</strain>
    </source>
</reference>
<dbReference type="RefSeq" id="XP_056574510.1">
    <property type="nucleotide sequence ID" value="XM_056728695.1"/>
</dbReference>
<dbReference type="OrthoDB" id="5421702at2759"/>
<accession>A0A9W9USX9</accession>
<evidence type="ECO:0000256" key="1">
    <source>
        <dbReference type="SAM" id="MobiDB-lite"/>
    </source>
</evidence>
<sequence>MTSPSKVCYMPLSTLSKRDRNLHECSSTQTAPFDELLRRCNFNWAEDAEEEARANGNLPMAAAPKPLDCSLPKAKWYNEPFPTRNYVPAPRFKSSVSTINEEIWDELWGCADGSTDATSSFDELQTDSDESNSTASSYEVALPKDEFRREHLTPNAESETYSVAQQDVDIIFSDRQAWVEVDEEIHHFNWLGVRVYTHCATSPSDSLAIILANPKSPQGGASLRIQLLLSRAAQYIDPVLVLLDDTDDSLFDLRGSELVRASTGRAFKFYSPHGRWLEDPKDTSEETTTDFGNVRTYDASDVAIGNGFVESSAIRSVSQWSEARYEACDDSGEGLHPRRMTWERKPSPLSQCESILPEITPESPQPETINQAKKPPRKITTCVISAPPEEYFSFPTPVFRPRGVRRALAKARRGLGSMLTSLKRKLR</sequence>
<protein>
    <submittedName>
        <fullName evidence="2">Uncharacterized protein</fullName>
    </submittedName>
</protein>
<feature type="region of interest" description="Disordered" evidence="1">
    <location>
        <begin position="118"/>
        <end position="138"/>
    </location>
</feature>
<dbReference type="Proteomes" id="UP001147752">
    <property type="component" value="Unassembled WGS sequence"/>
</dbReference>
<reference evidence="2" key="2">
    <citation type="journal article" date="2023" name="IMA Fungus">
        <title>Comparative genomic study of the Penicillium genus elucidates a diverse pangenome and 15 lateral gene transfer events.</title>
        <authorList>
            <person name="Petersen C."/>
            <person name="Sorensen T."/>
            <person name="Nielsen M.R."/>
            <person name="Sondergaard T.E."/>
            <person name="Sorensen J.L."/>
            <person name="Fitzpatrick D.A."/>
            <person name="Frisvad J.C."/>
            <person name="Nielsen K.L."/>
        </authorList>
    </citation>
    <scope>NUCLEOTIDE SEQUENCE</scope>
    <source>
        <strain evidence="2">IBT 3081</strain>
    </source>
</reference>